<dbReference type="PROSITE" id="PS00972">
    <property type="entry name" value="USP_1"/>
    <property type="match status" value="1"/>
</dbReference>
<evidence type="ECO:0000256" key="11">
    <source>
        <dbReference type="ARBA" id="ARBA00022833"/>
    </source>
</evidence>
<sequence length="689" mass="79145">MKDGHTLFVKSLPQQPVCKHIRKGLEQGHVKKALLNVEWNICQDCKTDNQRQDKSEEEADESPSIWLCLKCGHRGCGRNSQEQHALKHYTTPRSEPHCLVLSLDNWSVWCYSCDNEVPYNSSNRLGQLVDYVRKQAFSKDQENKEFENKKVEKENQNEQEKEKKENVIKEDNSSNTSEAVTVKGLSNLGNTCFFNAVMQNLSQTPVLRELLKEVKMPGTTVNIEPPEFSTEPLVIKLEQPGPLTLAMCQFLSEMQETKKGTVTPKELFAQVCKKAIRFKGYQQQDSQELLRYLLDGMRAEEIQRVSVGIFKALNDSDQKNEELKKKIKVYEKKKALPTFVDRIFGGELSSTIMCEECRTVFFVLETMMVSVKKSSNEKNVKKMKEKEDEDDEEDEDNDSYMKERGDNPGASKHLQKKAKKQAKKQAKNQRRQQKIQGKVLQITSSMEQSEENVKEDKETKGEINSEVTDLKKEEESSSQCEELCLNQKDLNDQENSTDVHSAQESIKNPEQEYEDNETNMDVAMKGLVSTTECISGLDNLSVKEDYHGEEEELATNLEKLHLDVVTDSDMDILDDLHMAELKTYEVVNEDPETAFHTLANREDLNIEEGSILHCLYQFTRNEKLSEINKLLCDVCTQRHYGPKTSGKSMPIKFYLQTRKPTLNLSISAIFILFVLVFKQVCMSSFSWIY</sequence>
<keyword evidence="17" id="KW-0131">Cell cycle</keyword>
<evidence type="ECO:0000256" key="21">
    <source>
        <dbReference type="SAM" id="Phobius"/>
    </source>
</evidence>
<dbReference type="FunFam" id="3.90.70.10:FF:000045">
    <property type="entry name" value="Ubiquitin carboxyl-terminal hydrolase 16"/>
    <property type="match status" value="1"/>
</dbReference>
<dbReference type="SUPFAM" id="SSF57850">
    <property type="entry name" value="RING/U-box"/>
    <property type="match status" value="1"/>
</dbReference>
<evidence type="ECO:0000256" key="6">
    <source>
        <dbReference type="ARBA" id="ARBA00022771"/>
    </source>
</evidence>
<dbReference type="InterPro" id="IPR050185">
    <property type="entry name" value="Ub_carboxyl-term_hydrolase"/>
</dbReference>
<keyword evidence="21" id="KW-1133">Transmembrane helix</keyword>
<feature type="transmembrane region" description="Helical" evidence="21">
    <location>
        <begin position="664"/>
        <end position="688"/>
    </location>
</feature>
<dbReference type="Pfam" id="PF02148">
    <property type="entry name" value="zf-UBP"/>
    <property type="match status" value="1"/>
</dbReference>
<evidence type="ECO:0000313" key="24">
    <source>
        <dbReference type="Ensembl" id="ENSTMTP00000027998.1"/>
    </source>
</evidence>
<proteinExistence type="predicted"/>
<evidence type="ECO:0000256" key="14">
    <source>
        <dbReference type="ARBA" id="ARBA00023159"/>
    </source>
</evidence>
<comment type="catalytic activity">
    <reaction evidence="1">
        <text>Thiol-dependent hydrolysis of ester, thioester, amide, peptide and isopeptide bonds formed by the C-terminal Gly of ubiquitin (a 76-residue protein attached to proteins as an intracellular targeting signal).</text>
        <dbReference type="EC" id="3.4.19.12"/>
    </reaction>
</comment>
<evidence type="ECO:0000256" key="17">
    <source>
        <dbReference type="ARBA" id="ARBA00023306"/>
    </source>
</evidence>
<evidence type="ECO:0000256" key="15">
    <source>
        <dbReference type="ARBA" id="ARBA00023163"/>
    </source>
</evidence>
<dbReference type="InterPro" id="IPR038765">
    <property type="entry name" value="Papain-like_cys_pep_sf"/>
</dbReference>
<dbReference type="GO" id="GO:0006325">
    <property type="term" value="P:chromatin organization"/>
    <property type="evidence" value="ECO:0007669"/>
    <property type="project" value="UniProtKB-KW"/>
</dbReference>
<evidence type="ECO:0000256" key="13">
    <source>
        <dbReference type="ARBA" id="ARBA00023015"/>
    </source>
</evidence>
<evidence type="ECO:0000256" key="12">
    <source>
        <dbReference type="ARBA" id="ARBA00022853"/>
    </source>
</evidence>
<keyword evidence="4" id="KW-0645">Protease</keyword>
<dbReference type="PANTHER" id="PTHR21646:SF12">
    <property type="entry name" value="UBIQUITIN CARBOXYL-TERMINAL HYDROLASE 16"/>
    <property type="match status" value="1"/>
</dbReference>
<feature type="compositionally biased region" description="Basic and acidic residues" evidence="20">
    <location>
        <begin position="451"/>
        <end position="475"/>
    </location>
</feature>
<dbReference type="Pfam" id="PF00443">
    <property type="entry name" value="UCH"/>
    <property type="match status" value="1"/>
</dbReference>
<comment type="subunit">
    <text evidence="18">Homotetramer. Associates with late pre-40S ribosomes. Interacts with CEP78; promoting deubiquitination of tektins.</text>
</comment>
<dbReference type="Proteomes" id="UP000472274">
    <property type="component" value="Unplaced"/>
</dbReference>
<evidence type="ECO:0000313" key="25">
    <source>
        <dbReference type="Proteomes" id="UP000472274"/>
    </source>
</evidence>
<keyword evidence="10" id="KW-0788">Thiol protease</keyword>
<keyword evidence="14" id="KW-0010">Activator</keyword>
<dbReference type="InterPro" id="IPR013083">
    <property type="entry name" value="Znf_RING/FYVE/PHD"/>
</dbReference>
<dbReference type="PROSITE" id="PS50235">
    <property type="entry name" value="USP_3"/>
    <property type="match status" value="1"/>
</dbReference>
<organism evidence="24 25">
    <name type="scientific">Terrapene triunguis</name>
    <name type="common">Three-toed box turtle</name>
    <dbReference type="NCBI Taxonomy" id="2587831"/>
    <lineage>
        <taxon>Eukaryota</taxon>
        <taxon>Metazoa</taxon>
        <taxon>Chordata</taxon>
        <taxon>Craniata</taxon>
        <taxon>Vertebrata</taxon>
        <taxon>Euteleostomi</taxon>
        <taxon>Archelosauria</taxon>
        <taxon>Testudinata</taxon>
        <taxon>Testudines</taxon>
        <taxon>Cryptodira</taxon>
        <taxon>Durocryptodira</taxon>
        <taxon>Testudinoidea</taxon>
        <taxon>Emydidae</taxon>
        <taxon>Terrapene</taxon>
    </lineage>
</organism>
<keyword evidence="21" id="KW-0472">Membrane</keyword>
<feature type="compositionally biased region" description="Basic and acidic residues" evidence="20">
    <location>
        <begin position="142"/>
        <end position="172"/>
    </location>
</feature>
<keyword evidence="15" id="KW-0804">Transcription</keyword>
<accession>A0A674K4Z7</accession>
<evidence type="ECO:0000256" key="1">
    <source>
        <dbReference type="ARBA" id="ARBA00000707"/>
    </source>
</evidence>
<dbReference type="EC" id="3.4.19.12" evidence="2"/>
<feature type="compositionally biased region" description="Basic residues" evidence="20">
    <location>
        <begin position="413"/>
        <end position="433"/>
    </location>
</feature>
<dbReference type="PANTHER" id="PTHR21646">
    <property type="entry name" value="UBIQUITIN CARBOXYL-TERMINAL HYDROLASE"/>
    <property type="match status" value="1"/>
</dbReference>
<evidence type="ECO:0000259" key="22">
    <source>
        <dbReference type="PROSITE" id="PS50235"/>
    </source>
</evidence>
<feature type="domain" description="USP" evidence="22">
    <location>
        <begin position="183"/>
        <end position="689"/>
    </location>
</feature>
<keyword evidence="8" id="KW-0833">Ubl conjugation pathway</keyword>
<dbReference type="GO" id="GO:0006508">
    <property type="term" value="P:proteolysis"/>
    <property type="evidence" value="ECO:0007669"/>
    <property type="project" value="UniProtKB-KW"/>
</dbReference>
<dbReference type="AlphaFoldDB" id="A0A674K4Z7"/>
<dbReference type="FunFam" id="3.30.40.10:FF:000147">
    <property type="entry name" value="Ubiquitin carboxyl-terminal hydrolase 16"/>
    <property type="match status" value="1"/>
</dbReference>
<reference evidence="24" key="1">
    <citation type="submission" date="2025-08" db="UniProtKB">
        <authorList>
            <consortium name="Ensembl"/>
        </authorList>
    </citation>
    <scope>IDENTIFICATION</scope>
</reference>
<keyword evidence="6 19" id="KW-0863">Zinc-finger</keyword>
<keyword evidence="5" id="KW-0479">Metal-binding</keyword>
<keyword evidence="25" id="KW-1185">Reference proteome</keyword>
<dbReference type="GO" id="GO:0016579">
    <property type="term" value="P:protein deubiquitination"/>
    <property type="evidence" value="ECO:0007669"/>
    <property type="project" value="InterPro"/>
</dbReference>
<evidence type="ECO:0000256" key="3">
    <source>
        <dbReference type="ARBA" id="ARBA00022618"/>
    </source>
</evidence>
<reference evidence="24" key="2">
    <citation type="submission" date="2025-09" db="UniProtKB">
        <authorList>
            <consortium name="Ensembl"/>
        </authorList>
    </citation>
    <scope>IDENTIFICATION</scope>
</reference>
<keyword evidence="12" id="KW-0156">Chromatin regulator</keyword>
<name>A0A674K4Z7_9SAUR</name>
<feature type="compositionally biased region" description="Basic and acidic residues" evidence="20">
    <location>
        <begin position="375"/>
        <end position="386"/>
    </location>
</feature>
<feature type="region of interest" description="Disordered" evidence="20">
    <location>
        <begin position="142"/>
        <end position="176"/>
    </location>
</feature>
<feature type="compositionally biased region" description="Acidic residues" evidence="20">
    <location>
        <begin position="387"/>
        <end position="398"/>
    </location>
</feature>
<dbReference type="GO" id="GO:0051301">
    <property type="term" value="P:cell division"/>
    <property type="evidence" value="ECO:0007669"/>
    <property type="project" value="UniProtKB-KW"/>
</dbReference>
<dbReference type="GO" id="GO:0004843">
    <property type="term" value="F:cysteine-type deubiquitinase activity"/>
    <property type="evidence" value="ECO:0007669"/>
    <property type="project" value="UniProtKB-EC"/>
</dbReference>
<dbReference type="SUPFAM" id="SSF54001">
    <property type="entry name" value="Cysteine proteinases"/>
    <property type="match status" value="1"/>
</dbReference>
<dbReference type="InterPro" id="IPR001394">
    <property type="entry name" value="Peptidase_C19_UCH"/>
</dbReference>
<dbReference type="GeneTree" id="ENSGT00940000156013"/>
<keyword evidence="9" id="KW-0378">Hydrolase</keyword>
<keyword evidence="7" id="KW-0498">Mitosis</keyword>
<evidence type="ECO:0000256" key="4">
    <source>
        <dbReference type="ARBA" id="ARBA00022670"/>
    </source>
</evidence>
<evidence type="ECO:0000256" key="5">
    <source>
        <dbReference type="ARBA" id="ARBA00022723"/>
    </source>
</evidence>
<evidence type="ECO:0000256" key="9">
    <source>
        <dbReference type="ARBA" id="ARBA00022801"/>
    </source>
</evidence>
<evidence type="ECO:0000256" key="8">
    <source>
        <dbReference type="ARBA" id="ARBA00022786"/>
    </source>
</evidence>
<keyword evidence="13" id="KW-0805">Transcription regulation</keyword>
<keyword evidence="21" id="KW-0812">Transmembrane</keyword>
<dbReference type="Ensembl" id="ENSTMTT00000029018.1">
    <property type="protein sequence ID" value="ENSTMTP00000027998.1"/>
    <property type="gene ID" value="ENSTMTG00000020337.1"/>
</dbReference>
<keyword evidence="16" id="KW-0539">Nucleus</keyword>
<feature type="domain" description="UBP-type" evidence="23">
    <location>
        <begin position="16"/>
        <end position="136"/>
    </location>
</feature>
<evidence type="ECO:0000256" key="2">
    <source>
        <dbReference type="ARBA" id="ARBA00012759"/>
    </source>
</evidence>
<keyword evidence="3" id="KW-0132">Cell division</keyword>
<dbReference type="Gene3D" id="3.90.70.10">
    <property type="entry name" value="Cysteine proteinases"/>
    <property type="match status" value="1"/>
</dbReference>
<protein>
    <recommendedName>
        <fullName evidence="2">ubiquitinyl hydrolase 1</fullName>
        <ecNumber evidence="2">3.4.19.12</ecNumber>
    </recommendedName>
</protein>
<evidence type="ECO:0000256" key="20">
    <source>
        <dbReference type="SAM" id="MobiDB-lite"/>
    </source>
</evidence>
<dbReference type="PROSITE" id="PS50271">
    <property type="entry name" value="ZF_UBP"/>
    <property type="match status" value="1"/>
</dbReference>
<dbReference type="Gene3D" id="3.30.40.10">
    <property type="entry name" value="Zinc/RING finger domain, C3HC4 (zinc finger)"/>
    <property type="match status" value="1"/>
</dbReference>
<feature type="compositionally biased region" description="Polar residues" evidence="20">
    <location>
        <begin position="493"/>
        <end position="508"/>
    </location>
</feature>
<keyword evidence="11" id="KW-0862">Zinc</keyword>
<feature type="region of interest" description="Disordered" evidence="20">
    <location>
        <begin position="375"/>
        <end position="515"/>
    </location>
</feature>
<evidence type="ECO:0000259" key="23">
    <source>
        <dbReference type="PROSITE" id="PS50271"/>
    </source>
</evidence>
<dbReference type="InterPro" id="IPR018200">
    <property type="entry name" value="USP_CS"/>
</dbReference>
<dbReference type="InterPro" id="IPR001607">
    <property type="entry name" value="Znf_UBP"/>
</dbReference>
<evidence type="ECO:0000256" key="16">
    <source>
        <dbReference type="ARBA" id="ARBA00023242"/>
    </source>
</evidence>
<dbReference type="InterPro" id="IPR028889">
    <property type="entry name" value="USP"/>
</dbReference>
<evidence type="ECO:0000256" key="7">
    <source>
        <dbReference type="ARBA" id="ARBA00022776"/>
    </source>
</evidence>
<evidence type="ECO:0000256" key="18">
    <source>
        <dbReference type="ARBA" id="ARBA00066221"/>
    </source>
</evidence>
<dbReference type="GO" id="GO:0008270">
    <property type="term" value="F:zinc ion binding"/>
    <property type="evidence" value="ECO:0007669"/>
    <property type="project" value="UniProtKB-KW"/>
</dbReference>
<evidence type="ECO:0000256" key="10">
    <source>
        <dbReference type="ARBA" id="ARBA00022807"/>
    </source>
</evidence>
<evidence type="ECO:0000256" key="19">
    <source>
        <dbReference type="PROSITE-ProRule" id="PRU00502"/>
    </source>
</evidence>
<dbReference type="SMART" id="SM00290">
    <property type="entry name" value="ZnF_UBP"/>
    <property type="match status" value="1"/>
</dbReference>